<sequence>MAWTETAILQRLKKLNAPKVLAFACLLLLWNTSVDWSHQDVLFIESFAGTQAATQAVRSRFTNHATAAFDIQYSETMDINSSSGMGAALIAILRGDPSGFVHWMGVQCSTWVSTSRGSTGRSALVPEGLEDEVQCVKMANQMASRVALLCLATLAFRGTWVTEQPRSSLLHDHDRMAGLKRSTEVWRCSFWMWWYGAPTAKRTTLRSSSPSIGLFWTQKLKKFQYQQARAEMEDAPHPVKKYKDAEGRARYHGHGTSQLKLTENYTQTFGERIATLVNKLKPGCDYVTHDDELDGVSIWTSWEWGDMWDDASLREVCLYLYGAKSLKVPPRWKQVLPKEI</sequence>
<keyword evidence="2" id="KW-1185">Reference proteome</keyword>
<dbReference type="Proteomes" id="UP001178507">
    <property type="component" value="Unassembled WGS sequence"/>
</dbReference>
<organism evidence="1 2">
    <name type="scientific">Effrenium voratum</name>
    <dbReference type="NCBI Taxonomy" id="2562239"/>
    <lineage>
        <taxon>Eukaryota</taxon>
        <taxon>Sar</taxon>
        <taxon>Alveolata</taxon>
        <taxon>Dinophyceae</taxon>
        <taxon>Suessiales</taxon>
        <taxon>Symbiodiniaceae</taxon>
        <taxon>Effrenium</taxon>
    </lineage>
</organism>
<evidence type="ECO:0000313" key="1">
    <source>
        <dbReference type="EMBL" id="CAJ1388328.1"/>
    </source>
</evidence>
<accession>A0AA36IKD3</accession>
<reference evidence="1" key="1">
    <citation type="submission" date="2023-08" db="EMBL/GenBank/DDBJ databases">
        <authorList>
            <person name="Chen Y."/>
            <person name="Shah S."/>
            <person name="Dougan E. K."/>
            <person name="Thang M."/>
            <person name="Chan C."/>
        </authorList>
    </citation>
    <scope>NUCLEOTIDE SEQUENCE</scope>
</reference>
<evidence type="ECO:0000313" key="2">
    <source>
        <dbReference type="Proteomes" id="UP001178507"/>
    </source>
</evidence>
<comment type="caution">
    <text evidence="1">The sequence shown here is derived from an EMBL/GenBank/DDBJ whole genome shotgun (WGS) entry which is preliminary data.</text>
</comment>
<dbReference type="EMBL" id="CAUJNA010001668">
    <property type="protein sequence ID" value="CAJ1388328.1"/>
    <property type="molecule type" value="Genomic_DNA"/>
</dbReference>
<gene>
    <name evidence="1" type="ORF">EVOR1521_LOCUS14224</name>
</gene>
<name>A0AA36IKD3_9DINO</name>
<dbReference type="AlphaFoldDB" id="A0AA36IKD3"/>
<proteinExistence type="predicted"/>
<protein>
    <submittedName>
        <fullName evidence="1">Uncharacterized protein</fullName>
    </submittedName>
</protein>